<feature type="transmembrane region" description="Helical" evidence="6">
    <location>
        <begin position="223"/>
        <end position="243"/>
    </location>
</feature>
<evidence type="ECO:0000256" key="5">
    <source>
        <dbReference type="ARBA" id="ARBA00023136"/>
    </source>
</evidence>
<dbReference type="SUPFAM" id="SSF103473">
    <property type="entry name" value="MFS general substrate transporter"/>
    <property type="match status" value="1"/>
</dbReference>
<dbReference type="AlphaFoldDB" id="A0A1E4T3H3"/>
<dbReference type="OrthoDB" id="1935484at2759"/>
<dbReference type="Proteomes" id="UP000094801">
    <property type="component" value="Unassembled WGS sequence"/>
</dbReference>
<comment type="subcellular location">
    <subcellularLocation>
        <location evidence="1">Membrane</location>
        <topology evidence="1">Multi-pass membrane protein</topology>
    </subcellularLocation>
</comment>
<dbReference type="EMBL" id="KV453850">
    <property type="protein sequence ID" value="ODV86306.1"/>
    <property type="molecule type" value="Genomic_DNA"/>
</dbReference>
<keyword evidence="2" id="KW-0813">Transport</keyword>
<dbReference type="InterPro" id="IPR011701">
    <property type="entry name" value="MFS"/>
</dbReference>
<evidence type="ECO:0000313" key="8">
    <source>
        <dbReference type="Proteomes" id="UP000094801"/>
    </source>
</evidence>
<keyword evidence="5 6" id="KW-0472">Membrane</keyword>
<feature type="transmembrane region" description="Helical" evidence="6">
    <location>
        <begin position="398"/>
        <end position="420"/>
    </location>
</feature>
<feature type="transmembrane region" description="Helical" evidence="6">
    <location>
        <begin position="427"/>
        <end position="446"/>
    </location>
</feature>
<keyword evidence="8" id="KW-1185">Reference proteome</keyword>
<feature type="transmembrane region" description="Helical" evidence="6">
    <location>
        <begin position="333"/>
        <end position="358"/>
    </location>
</feature>
<feature type="transmembrane region" description="Helical" evidence="6">
    <location>
        <begin position="496"/>
        <end position="515"/>
    </location>
</feature>
<dbReference type="GO" id="GO:0016020">
    <property type="term" value="C:membrane"/>
    <property type="evidence" value="ECO:0007669"/>
    <property type="project" value="UniProtKB-SubCell"/>
</dbReference>
<keyword evidence="4 6" id="KW-1133">Transmembrane helix</keyword>
<dbReference type="STRING" id="983967.A0A1E4T3H3"/>
<gene>
    <name evidence="7" type="ORF">CANARDRAFT_197159</name>
</gene>
<dbReference type="Gene3D" id="1.20.1250.20">
    <property type="entry name" value="MFS general substrate transporter like domains"/>
    <property type="match status" value="1"/>
</dbReference>
<feature type="transmembrane region" description="Helical" evidence="6">
    <location>
        <begin position="192"/>
        <end position="211"/>
    </location>
</feature>
<feature type="transmembrane region" description="Helical" evidence="6">
    <location>
        <begin position="466"/>
        <end position="484"/>
    </location>
</feature>
<dbReference type="Pfam" id="PF07690">
    <property type="entry name" value="MFS_1"/>
    <property type="match status" value="1"/>
</dbReference>
<evidence type="ECO:0008006" key="9">
    <source>
        <dbReference type="Google" id="ProtNLM"/>
    </source>
</evidence>
<dbReference type="FunFam" id="1.20.1250.20:FF:000106">
    <property type="entry name" value="MFS transporter, putative"/>
    <property type="match status" value="1"/>
</dbReference>
<accession>A0A1E4T3H3</accession>
<proteinExistence type="predicted"/>
<evidence type="ECO:0000313" key="7">
    <source>
        <dbReference type="EMBL" id="ODV86306.1"/>
    </source>
</evidence>
<protein>
    <recommendedName>
        <fullName evidence="9">Major facilitator superfamily (MFS) profile domain-containing protein</fullName>
    </recommendedName>
</protein>
<dbReference type="GO" id="GO:0022857">
    <property type="term" value="F:transmembrane transporter activity"/>
    <property type="evidence" value="ECO:0007669"/>
    <property type="project" value="InterPro"/>
</dbReference>
<sequence>MGYFSKDKKVDSDETKSVDVGIETIPKSASFSSLNDQSSSETLDSNNPFSNPVVEKHYAELYESTKYECRHHFDAKFTWTPEEEKNVVWKLEWRVTLLACFLFVALQVDRGNLAQAVADNMLEDLGMTTTQYNWGNTIFYLTFLCAELPSQLVSKRLGSDVWIPIQMILWSIVTICQCKMKNRAGFYATRALIGLLEGGFIPDLVLWMSYFYTSSELSIRLSFFWTSLSVTQIVTSILAYGILHMRGVSGFAGWAWIFIIEGLFTLLIGIAAAFLMVPSAVQTKKPWNKKGWFTEREEKIVVNRVLRDDPTKGDMHNRQGINFKMLWYAISDYYLWPVYLIGLIAYIPTGVLTAYLTLVLKSLGFTTFEVNLLAIPYMALHIVLLLGITWYSEKIKDVFLVALFQPLYTVPLLGVLRFWGGAFVQKWGSYALVILILGNPYIHAMMVSICSRNAQSIKTRTVSASIYNMFVQAGSIIASNVYQASDKPLYKKGNGCLFGLALAMFPLLIGSKYFYVFINNRRAKIWDAMTAEEQNDYILNTKDTGSRRINFRFSH</sequence>
<evidence type="ECO:0000256" key="4">
    <source>
        <dbReference type="ARBA" id="ARBA00022989"/>
    </source>
</evidence>
<evidence type="ECO:0000256" key="6">
    <source>
        <dbReference type="SAM" id="Phobius"/>
    </source>
</evidence>
<evidence type="ECO:0000256" key="1">
    <source>
        <dbReference type="ARBA" id="ARBA00004141"/>
    </source>
</evidence>
<feature type="transmembrane region" description="Helical" evidence="6">
    <location>
        <begin position="255"/>
        <end position="277"/>
    </location>
</feature>
<evidence type="ECO:0000256" key="3">
    <source>
        <dbReference type="ARBA" id="ARBA00022692"/>
    </source>
</evidence>
<organism evidence="7 8">
    <name type="scientific">[Candida] arabinofermentans NRRL YB-2248</name>
    <dbReference type="NCBI Taxonomy" id="983967"/>
    <lineage>
        <taxon>Eukaryota</taxon>
        <taxon>Fungi</taxon>
        <taxon>Dikarya</taxon>
        <taxon>Ascomycota</taxon>
        <taxon>Saccharomycotina</taxon>
        <taxon>Pichiomycetes</taxon>
        <taxon>Pichiales</taxon>
        <taxon>Pichiaceae</taxon>
        <taxon>Ogataea</taxon>
        <taxon>Ogataea/Candida clade</taxon>
    </lineage>
</organism>
<reference evidence="8" key="1">
    <citation type="submission" date="2016-04" db="EMBL/GenBank/DDBJ databases">
        <title>Comparative genomics of biotechnologically important yeasts.</title>
        <authorList>
            <consortium name="DOE Joint Genome Institute"/>
            <person name="Riley R."/>
            <person name="Haridas S."/>
            <person name="Wolfe K.H."/>
            <person name="Lopes M.R."/>
            <person name="Hittinger C.T."/>
            <person name="Goker M."/>
            <person name="Salamov A."/>
            <person name="Wisecaver J."/>
            <person name="Long T.M."/>
            <person name="Aerts A.L."/>
            <person name="Barry K."/>
            <person name="Choi C."/>
            <person name="Clum A."/>
            <person name="Coughlan A.Y."/>
            <person name="Deshpande S."/>
            <person name="Douglass A.P."/>
            <person name="Hanson S.J."/>
            <person name="Klenk H.-P."/>
            <person name="Labutti K."/>
            <person name="Lapidus A."/>
            <person name="Lindquist E."/>
            <person name="Lipzen A."/>
            <person name="Meier-Kolthoff J.P."/>
            <person name="Ohm R.A."/>
            <person name="Otillar R.P."/>
            <person name="Pangilinan J."/>
            <person name="Peng Y."/>
            <person name="Rokas A."/>
            <person name="Rosa C.A."/>
            <person name="Scheuner C."/>
            <person name="Sibirny A.A."/>
            <person name="Slot J.C."/>
            <person name="Stielow J.B."/>
            <person name="Sun H."/>
            <person name="Kurtzman C.P."/>
            <person name="Blackwell M."/>
            <person name="Grigoriev I.V."/>
            <person name="Jeffries T.W."/>
        </authorList>
    </citation>
    <scope>NUCLEOTIDE SEQUENCE [LARGE SCALE GENOMIC DNA]</scope>
    <source>
        <strain evidence="8">NRRL YB-2248</strain>
    </source>
</reference>
<dbReference type="PANTHER" id="PTHR43791">
    <property type="entry name" value="PERMEASE-RELATED"/>
    <property type="match status" value="1"/>
</dbReference>
<feature type="transmembrane region" description="Helical" evidence="6">
    <location>
        <begin position="370"/>
        <end position="392"/>
    </location>
</feature>
<keyword evidence="3 6" id="KW-0812">Transmembrane</keyword>
<dbReference type="FunFam" id="1.20.1250.20:FF:000247">
    <property type="entry name" value="MFS general substrate transporter"/>
    <property type="match status" value="1"/>
</dbReference>
<dbReference type="InterPro" id="IPR036259">
    <property type="entry name" value="MFS_trans_sf"/>
</dbReference>
<evidence type="ECO:0000256" key="2">
    <source>
        <dbReference type="ARBA" id="ARBA00022448"/>
    </source>
</evidence>
<name>A0A1E4T3H3_9ASCO</name>
<dbReference type="PANTHER" id="PTHR43791:SF29">
    <property type="entry name" value="MAJOR FACILITATOR SUPERFAMILY (MFS) PROFILE DOMAIN-CONTAINING PROTEIN"/>
    <property type="match status" value="1"/>
</dbReference>